<proteinExistence type="predicted"/>
<dbReference type="EMBL" id="MN738795">
    <property type="protein sequence ID" value="QHT37388.1"/>
    <property type="molecule type" value="Genomic_DNA"/>
</dbReference>
<accession>A0A6C0F6U0</accession>
<organism evidence="1">
    <name type="scientific">viral metagenome</name>
    <dbReference type="NCBI Taxonomy" id="1070528"/>
    <lineage>
        <taxon>unclassified sequences</taxon>
        <taxon>metagenomes</taxon>
        <taxon>organismal metagenomes</taxon>
    </lineage>
</organism>
<evidence type="ECO:0000313" key="1">
    <source>
        <dbReference type="EMBL" id="QHT37388.1"/>
    </source>
</evidence>
<dbReference type="AlphaFoldDB" id="A0A6C0F6U0"/>
<reference evidence="1" key="1">
    <citation type="journal article" date="2020" name="Nature">
        <title>Giant virus diversity and host interactions through global metagenomics.</title>
        <authorList>
            <person name="Schulz F."/>
            <person name="Roux S."/>
            <person name="Paez-Espino D."/>
            <person name="Jungbluth S."/>
            <person name="Walsh D.A."/>
            <person name="Denef V.J."/>
            <person name="McMahon K.D."/>
            <person name="Konstantinidis K.T."/>
            <person name="Eloe-Fadrosh E.A."/>
            <person name="Kyrpides N.C."/>
            <person name="Woyke T."/>
        </authorList>
    </citation>
    <scope>NUCLEOTIDE SEQUENCE</scope>
    <source>
        <strain evidence="1">GVMAG-S-ERX555967-131</strain>
    </source>
</reference>
<name>A0A6C0F6U0_9ZZZZ</name>
<sequence length="178" mass="19675">MSNVNGAVKVDTLHIDPNWTIAAINNTLGFSQNGNLKQVITSNNTHFYDVSSALSEHSINGGLLGQNSYYTTNGSEVSLFLKFRFKLDYSIEELQLSLPGNKAPNSSTVGSIIISWNEGGESYSTSMSKIYINDAKDYIIIQSTLFSRMVALNLDINVKAIITYNLTNIPTIEDDFYL</sequence>
<protein>
    <submittedName>
        <fullName evidence="1">Uncharacterized protein</fullName>
    </submittedName>
</protein>